<dbReference type="Pfam" id="PF01428">
    <property type="entry name" value="zf-AN1"/>
    <property type="match status" value="1"/>
</dbReference>
<dbReference type="PROSITE" id="PS51036">
    <property type="entry name" value="ZF_A20"/>
    <property type="match status" value="1"/>
</dbReference>
<dbReference type="GO" id="GO:0003677">
    <property type="term" value="F:DNA binding"/>
    <property type="evidence" value="ECO:0007669"/>
    <property type="project" value="InterPro"/>
</dbReference>
<dbReference type="HOGENOM" id="CLU_057016_5_3_1"/>
<feature type="domain" description="A20-type" evidence="7">
    <location>
        <begin position="12"/>
        <end position="46"/>
    </location>
</feature>
<organism evidence="9">
    <name type="scientific">Oryza brachyantha</name>
    <name type="common">malo sina</name>
    <dbReference type="NCBI Taxonomy" id="4533"/>
    <lineage>
        <taxon>Eukaryota</taxon>
        <taxon>Viridiplantae</taxon>
        <taxon>Streptophyta</taxon>
        <taxon>Embryophyta</taxon>
        <taxon>Tracheophyta</taxon>
        <taxon>Spermatophyta</taxon>
        <taxon>Magnoliopsida</taxon>
        <taxon>Liliopsida</taxon>
        <taxon>Poales</taxon>
        <taxon>Poaceae</taxon>
        <taxon>BOP clade</taxon>
        <taxon>Oryzoideae</taxon>
        <taxon>Oryzeae</taxon>
        <taxon>Oryzinae</taxon>
        <taxon>Oryza</taxon>
    </lineage>
</organism>
<dbReference type="SUPFAM" id="SSF118310">
    <property type="entry name" value="AN1-like Zinc finger"/>
    <property type="match status" value="1"/>
</dbReference>
<feature type="domain" description="AN1-type" evidence="8">
    <location>
        <begin position="91"/>
        <end position="137"/>
    </location>
</feature>
<dbReference type="GO" id="GO:0008270">
    <property type="term" value="F:zinc ion binding"/>
    <property type="evidence" value="ECO:0007669"/>
    <property type="project" value="UniProtKB-KW"/>
</dbReference>
<sequence length="156" mass="16569">MEEHQQQAAAAGGGAPLCANGCGFFGSPATKNLCSKCYRDHLKETAAAAVETKNLCSKCYRDHLKAAASLPSPAIAHETNSSVLAAPPSPKERPNRCLACRKKVGLLGFDCRCGGTFCSTHRHGDKHGCSYDLKDTGREKIAKENPLVAPSKITKI</sequence>
<dbReference type="SMART" id="SM00154">
    <property type="entry name" value="ZnF_AN1"/>
    <property type="match status" value="1"/>
</dbReference>
<dbReference type="InterPro" id="IPR050652">
    <property type="entry name" value="AN1_A20_ZnFinger"/>
</dbReference>
<dbReference type="eggNOG" id="KOG3173">
    <property type="taxonomic scope" value="Eukaryota"/>
</dbReference>
<keyword evidence="4" id="KW-0862">Zinc</keyword>
<evidence type="ECO:0000256" key="5">
    <source>
        <dbReference type="ARBA" id="ARBA00023016"/>
    </source>
</evidence>
<dbReference type="SUPFAM" id="SSF57716">
    <property type="entry name" value="Glucocorticoid receptor-like (DNA-binding domain)"/>
    <property type="match status" value="1"/>
</dbReference>
<keyword evidence="5" id="KW-0346">Stress response</keyword>
<dbReference type="PROSITE" id="PS51039">
    <property type="entry name" value="ZF_AN1"/>
    <property type="match status" value="1"/>
</dbReference>
<evidence type="ECO:0000259" key="8">
    <source>
        <dbReference type="PROSITE" id="PS51039"/>
    </source>
</evidence>
<comment type="function">
    <text evidence="1">May be involved in environmental stress response.</text>
</comment>
<evidence type="ECO:0000256" key="6">
    <source>
        <dbReference type="PROSITE-ProRule" id="PRU00449"/>
    </source>
</evidence>
<name>J3MTA7_ORYBR</name>
<dbReference type="Gene3D" id="1.20.5.4770">
    <property type="match status" value="2"/>
</dbReference>
<reference evidence="9" key="2">
    <citation type="submission" date="2013-04" db="UniProtKB">
        <authorList>
            <consortium name="EnsemblPlants"/>
        </authorList>
    </citation>
    <scope>IDENTIFICATION</scope>
</reference>
<protein>
    <recommendedName>
        <fullName evidence="11">AN1-type domain-containing protein</fullName>
    </recommendedName>
</protein>
<dbReference type="InterPro" id="IPR035896">
    <property type="entry name" value="AN1-like_Znf"/>
</dbReference>
<keyword evidence="2" id="KW-0479">Metal-binding</keyword>
<proteinExistence type="predicted"/>
<dbReference type="Gramene" id="OB08G23370.1">
    <property type="protein sequence ID" value="OB08G23370.1"/>
    <property type="gene ID" value="OB08G23370"/>
</dbReference>
<dbReference type="Proteomes" id="UP000006038">
    <property type="component" value="Chromosome 8"/>
</dbReference>
<dbReference type="AlphaFoldDB" id="J3MTA7"/>
<evidence type="ECO:0008006" key="11">
    <source>
        <dbReference type="Google" id="ProtNLM"/>
    </source>
</evidence>
<evidence type="ECO:0000259" key="7">
    <source>
        <dbReference type="PROSITE" id="PS51036"/>
    </source>
</evidence>
<dbReference type="FunFam" id="4.10.1110.10:FF:000001">
    <property type="entry name" value="Zinc finger AN1-type containing 6"/>
    <property type="match status" value="1"/>
</dbReference>
<dbReference type="PANTHER" id="PTHR10634">
    <property type="entry name" value="AN1-TYPE ZINC FINGER PROTEIN"/>
    <property type="match status" value="1"/>
</dbReference>
<dbReference type="Gene3D" id="4.10.1110.10">
    <property type="entry name" value="AN1-like Zinc finger"/>
    <property type="match status" value="1"/>
</dbReference>
<dbReference type="Pfam" id="PF01754">
    <property type="entry name" value="zf-A20"/>
    <property type="match status" value="1"/>
</dbReference>
<accession>J3MTA7</accession>
<dbReference type="EnsemblPlants" id="OB08G23370.1">
    <property type="protein sequence ID" value="OB08G23370.1"/>
    <property type="gene ID" value="OB08G23370"/>
</dbReference>
<evidence type="ECO:0000313" key="10">
    <source>
        <dbReference type="Proteomes" id="UP000006038"/>
    </source>
</evidence>
<keyword evidence="3 6" id="KW-0863">Zinc-finger</keyword>
<dbReference type="InterPro" id="IPR000058">
    <property type="entry name" value="Znf_AN1"/>
</dbReference>
<evidence type="ECO:0000256" key="1">
    <source>
        <dbReference type="ARBA" id="ARBA00003732"/>
    </source>
</evidence>
<evidence type="ECO:0000256" key="3">
    <source>
        <dbReference type="ARBA" id="ARBA00022771"/>
    </source>
</evidence>
<evidence type="ECO:0000313" key="9">
    <source>
        <dbReference type="EnsemblPlants" id="OB08G23370.1"/>
    </source>
</evidence>
<dbReference type="PANTHER" id="PTHR10634:SF98">
    <property type="entry name" value="ZINC FINGER A20 AND AN1 DOMAIN-CONTAINING STRESS-ASSOCIATED PROTEIN 3"/>
    <property type="match status" value="1"/>
</dbReference>
<dbReference type="InterPro" id="IPR002653">
    <property type="entry name" value="Znf_A20"/>
</dbReference>
<dbReference type="OMA" id="CSTHRHG"/>
<keyword evidence="10" id="KW-1185">Reference proteome</keyword>
<reference evidence="9" key="1">
    <citation type="journal article" date="2013" name="Nat. Commun.">
        <title>Whole-genome sequencing of Oryza brachyantha reveals mechanisms underlying Oryza genome evolution.</title>
        <authorList>
            <person name="Chen J."/>
            <person name="Huang Q."/>
            <person name="Gao D."/>
            <person name="Wang J."/>
            <person name="Lang Y."/>
            <person name="Liu T."/>
            <person name="Li B."/>
            <person name="Bai Z."/>
            <person name="Luis Goicoechea J."/>
            <person name="Liang C."/>
            <person name="Chen C."/>
            <person name="Zhang W."/>
            <person name="Sun S."/>
            <person name="Liao Y."/>
            <person name="Zhang X."/>
            <person name="Yang L."/>
            <person name="Song C."/>
            <person name="Wang M."/>
            <person name="Shi J."/>
            <person name="Liu G."/>
            <person name="Liu J."/>
            <person name="Zhou H."/>
            <person name="Zhou W."/>
            <person name="Yu Q."/>
            <person name="An N."/>
            <person name="Chen Y."/>
            <person name="Cai Q."/>
            <person name="Wang B."/>
            <person name="Liu B."/>
            <person name="Min J."/>
            <person name="Huang Y."/>
            <person name="Wu H."/>
            <person name="Li Z."/>
            <person name="Zhang Y."/>
            <person name="Yin Y."/>
            <person name="Song W."/>
            <person name="Jiang J."/>
            <person name="Jackson S.A."/>
            <person name="Wing R.A."/>
            <person name="Wang J."/>
            <person name="Chen M."/>
        </authorList>
    </citation>
    <scope>NUCLEOTIDE SEQUENCE [LARGE SCALE GENOMIC DNA]</scope>
    <source>
        <strain evidence="9">cv. IRGC 101232</strain>
    </source>
</reference>
<evidence type="ECO:0000256" key="4">
    <source>
        <dbReference type="ARBA" id="ARBA00022833"/>
    </source>
</evidence>
<evidence type="ECO:0000256" key="2">
    <source>
        <dbReference type="ARBA" id="ARBA00022723"/>
    </source>
</evidence>
<dbReference type="SMART" id="SM00259">
    <property type="entry name" value="ZnF_A20"/>
    <property type="match status" value="1"/>
</dbReference>
<dbReference type="STRING" id="4533.J3MTA7"/>